<dbReference type="PANTHER" id="PTHR45339:SF1">
    <property type="entry name" value="HYBRID SIGNAL TRANSDUCTION HISTIDINE KINASE J"/>
    <property type="match status" value="1"/>
</dbReference>
<feature type="region of interest" description="Disordered" evidence="8">
    <location>
        <begin position="332"/>
        <end position="404"/>
    </location>
</feature>
<organism evidence="11 12">
    <name type="scientific">Paecilomyces lecythidis</name>
    <dbReference type="NCBI Taxonomy" id="3004212"/>
    <lineage>
        <taxon>Eukaryota</taxon>
        <taxon>Fungi</taxon>
        <taxon>Dikarya</taxon>
        <taxon>Ascomycota</taxon>
        <taxon>Pezizomycotina</taxon>
        <taxon>Eurotiomycetes</taxon>
        <taxon>Eurotiomycetidae</taxon>
        <taxon>Eurotiales</taxon>
        <taxon>Thermoascaceae</taxon>
        <taxon>Paecilomyces</taxon>
    </lineage>
</organism>
<feature type="transmembrane region" description="Helical" evidence="9">
    <location>
        <begin position="135"/>
        <end position="154"/>
    </location>
</feature>
<feature type="transmembrane region" description="Helical" evidence="9">
    <location>
        <begin position="45"/>
        <end position="63"/>
    </location>
</feature>
<evidence type="ECO:0000256" key="8">
    <source>
        <dbReference type="SAM" id="MobiDB-lite"/>
    </source>
</evidence>
<dbReference type="InterPro" id="IPR011006">
    <property type="entry name" value="CheY-like_superfamily"/>
</dbReference>
<dbReference type="Proteomes" id="UP001583193">
    <property type="component" value="Unassembled WGS sequence"/>
</dbReference>
<feature type="compositionally biased region" description="Polar residues" evidence="8">
    <location>
        <begin position="799"/>
        <end position="818"/>
    </location>
</feature>
<feature type="modified residue" description="4-aspartylphosphate" evidence="7">
    <location>
        <position position="934"/>
    </location>
</feature>
<evidence type="ECO:0000256" key="7">
    <source>
        <dbReference type="PROSITE-ProRule" id="PRU00169"/>
    </source>
</evidence>
<feature type="region of interest" description="Disordered" evidence="8">
    <location>
        <begin position="749"/>
        <end position="867"/>
    </location>
</feature>
<gene>
    <name evidence="11" type="primary">MgSsk1</name>
    <name evidence="11" type="ORF">Plec18167_004209</name>
</gene>
<feature type="region of interest" description="Disordered" evidence="8">
    <location>
        <begin position="430"/>
        <end position="559"/>
    </location>
</feature>
<protein>
    <submittedName>
        <fullName evidence="11">Two-component response regulator SSK1p</fullName>
    </submittedName>
</protein>
<dbReference type="InterPro" id="IPR001789">
    <property type="entry name" value="Sig_transdc_resp-reg_receiver"/>
</dbReference>
<dbReference type="SMART" id="SM00679">
    <property type="entry name" value="CTNS"/>
    <property type="match status" value="2"/>
</dbReference>
<feature type="region of interest" description="Disordered" evidence="8">
    <location>
        <begin position="241"/>
        <end position="271"/>
    </location>
</feature>
<dbReference type="Gene3D" id="1.20.1280.290">
    <property type="match status" value="1"/>
</dbReference>
<evidence type="ECO:0000259" key="10">
    <source>
        <dbReference type="PROSITE" id="PS50110"/>
    </source>
</evidence>
<feature type="transmembrane region" description="Helical" evidence="9">
    <location>
        <begin position="6"/>
        <end position="24"/>
    </location>
</feature>
<keyword evidence="6 9" id="KW-0472">Membrane</keyword>
<evidence type="ECO:0000256" key="1">
    <source>
        <dbReference type="ARBA" id="ARBA00004141"/>
    </source>
</evidence>
<dbReference type="PROSITE" id="PS50110">
    <property type="entry name" value="RESPONSE_REGULATORY"/>
    <property type="match status" value="1"/>
</dbReference>
<feature type="compositionally biased region" description="Pro residues" evidence="8">
    <location>
        <begin position="827"/>
        <end position="840"/>
    </location>
</feature>
<dbReference type="Pfam" id="PF00072">
    <property type="entry name" value="Response_reg"/>
    <property type="match status" value="1"/>
</dbReference>
<feature type="region of interest" description="Disordered" evidence="8">
    <location>
        <begin position="1076"/>
        <end position="1172"/>
    </location>
</feature>
<comment type="subcellular location">
    <subcellularLocation>
        <location evidence="1">Membrane</location>
        <topology evidence="1">Multi-pass membrane protein</topology>
    </subcellularLocation>
</comment>
<feature type="compositionally biased region" description="Low complexity" evidence="8">
    <location>
        <begin position="841"/>
        <end position="853"/>
    </location>
</feature>
<sequence length="1172" mass="125731">MSEGNNIPVAATVLGTIGTVLWCIQLVPQIWYNWRQKKTDGLPPTMMFLWAACAVPMGTYMILQKVNIPLQVQPQMFSFFSLISWGQILYYNHNYTVARATLAVVGTAVLFGGLEALFILTLRIPYNKGITWPDLLFGAIAAVMLALGLIPPYFEIRKRNGRVVGINWFFLGMDTAGGLFSLFALAAQGTFDILGGIMYIIVVVLEAGIYISHIIWRIRNRKLLKEAKAAGKSVDEMLELERKESEGRSDSGDGVISTRPGDLESHGVLEQQEKEKPILSPVLDLLTRLPRVDDEVTRAPTSQPPEKLALLVLTMPDGRLSRLLRAKLLRRSSTSAVAERADANAKAGDGADPDLEPDGTSSSSSLSISISSPHSRRQGSQRPRPFSCASSLPVDSPGDTDFPASPVALQVKVEPDATTGPVHDPSALQAAGEEALGARTDHHDSRVFQKATARKRFSLRDQVRSPGRATTGSTVAPDPAGSVPRTPTTDPAFTPSSTASISRPVSAQSDLSSTAKGRERAVNSGQPQLSPPPAVAVSEAPSHSTPKPSLAPATPGNFKRPSIAVRRQSLLPLSQQHLVKNLLEPGLLSQQGDQSLNPFATAPPEMVMRKIWVKRPHASATLVTVSEDDLVDDLRDNVMRKYPNSLGRSVDSPDLMIRIEPREGSNRQERVLNPEESLVAVIDTYYPGGQSVQEALIIDTPQHFGRRTPKPSPGLYYHPGEHGEYFPPMPMTVPGNLNVGTPPVHTAGAVSTGSGVSAHPTPPSISILTTGKVPPLPSPGGRTHPRLPPRRPAVHRTNTHSPTILGSPSVTKDGTPSINGHVATPAPAIPTPPAPPPESPPSNTAMSPPRVASPRPPRKAKKPNGVTSPGAAFGGLIEGTVPPINVLIVEDNVINQKLLEAFMKRLSVRWQCAPNGEVAVKKWRQGGFHLVLMDIQLPVMNGLEATKEIRRLERLNGIGVFSKTASGRSSAASTAATSPSENGVSTFPHRLREEDMLEDLSLFKSPVIIVALTASSLQSDRHEALAAGCNDFLTKPVGFPWLEQKVTEWGCMQALIDFEGWRKWRGYADSVPSIGVASGASGTQVDKAGEPMAKAISPPPSTITSPGRPRHRAASKSGSDNVAIRPPAVGPGLSSGSDSVRTDSPASFTTTREKGPLSPDIHELDREDHEDS</sequence>
<evidence type="ECO:0000256" key="5">
    <source>
        <dbReference type="ARBA" id="ARBA00023012"/>
    </source>
</evidence>
<evidence type="ECO:0000313" key="11">
    <source>
        <dbReference type="EMBL" id="KAL1878914.1"/>
    </source>
</evidence>
<dbReference type="CDD" id="cd17546">
    <property type="entry name" value="REC_hyHK_CKI1_RcsC-like"/>
    <property type="match status" value="1"/>
</dbReference>
<feature type="compositionally biased region" description="Basic and acidic residues" evidence="8">
    <location>
        <begin position="261"/>
        <end position="271"/>
    </location>
</feature>
<reference evidence="11 12" key="1">
    <citation type="journal article" date="2024" name="IMA Fungus">
        <title>IMA Genome - F19 : A genome assembly and annotation guide to empower mycologists, including annotated draft genome sequences of Ceratocystis pirilliformis, Diaporthe australafricana, Fusarium ophioides, Paecilomyces lecythidis, and Sporothrix stenoceras.</title>
        <authorList>
            <person name="Aylward J."/>
            <person name="Wilson A.M."/>
            <person name="Visagie C.M."/>
            <person name="Spraker J."/>
            <person name="Barnes I."/>
            <person name="Buitendag C."/>
            <person name="Ceriani C."/>
            <person name="Del Mar Angel L."/>
            <person name="du Plessis D."/>
            <person name="Fuchs T."/>
            <person name="Gasser K."/>
            <person name="Kramer D."/>
            <person name="Li W."/>
            <person name="Munsamy K."/>
            <person name="Piso A."/>
            <person name="Price J.L."/>
            <person name="Sonnekus B."/>
            <person name="Thomas C."/>
            <person name="van der Nest A."/>
            <person name="van Dijk A."/>
            <person name="van Heerden A."/>
            <person name="van Vuuren N."/>
            <person name="Yilmaz N."/>
            <person name="Duong T.A."/>
            <person name="van der Merwe N.A."/>
            <person name="Wingfield M.J."/>
            <person name="Wingfield B.D."/>
        </authorList>
    </citation>
    <scope>NUCLEOTIDE SEQUENCE [LARGE SCALE GENOMIC DNA]</scope>
    <source>
        <strain evidence="11 12">CMW 18167</strain>
    </source>
</reference>
<feature type="compositionally biased region" description="Basic residues" evidence="8">
    <location>
        <begin position="783"/>
        <end position="798"/>
    </location>
</feature>
<feature type="compositionally biased region" description="Low complexity" evidence="8">
    <location>
        <begin position="535"/>
        <end position="544"/>
    </location>
</feature>
<dbReference type="EMBL" id="JAVDPF010000011">
    <property type="protein sequence ID" value="KAL1878914.1"/>
    <property type="molecule type" value="Genomic_DNA"/>
</dbReference>
<feature type="compositionally biased region" description="Basic and acidic residues" evidence="8">
    <location>
        <begin position="241"/>
        <end position="251"/>
    </location>
</feature>
<feature type="compositionally biased region" description="Polar residues" evidence="8">
    <location>
        <begin position="485"/>
        <end position="515"/>
    </location>
</feature>
<accession>A0ABR3XTL5</accession>
<dbReference type="Pfam" id="PF04193">
    <property type="entry name" value="PQ-loop"/>
    <property type="match status" value="1"/>
</dbReference>
<dbReference type="SMART" id="SM00448">
    <property type="entry name" value="REC"/>
    <property type="match status" value="1"/>
</dbReference>
<feature type="transmembrane region" description="Helical" evidence="9">
    <location>
        <begin position="193"/>
        <end position="216"/>
    </location>
</feature>
<keyword evidence="4 9" id="KW-1133">Transmembrane helix</keyword>
<evidence type="ECO:0000256" key="3">
    <source>
        <dbReference type="ARBA" id="ARBA00022692"/>
    </source>
</evidence>
<feature type="compositionally biased region" description="Basic and acidic residues" evidence="8">
    <location>
        <begin position="1151"/>
        <end position="1172"/>
    </location>
</feature>
<comment type="caution">
    <text evidence="11">The sequence shown here is derived from an EMBL/GenBank/DDBJ whole genome shotgun (WGS) entry which is preliminary data.</text>
</comment>
<dbReference type="InterPro" id="IPR006603">
    <property type="entry name" value="PQ-loop_rpt"/>
</dbReference>
<evidence type="ECO:0000256" key="6">
    <source>
        <dbReference type="ARBA" id="ARBA00023136"/>
    </source>
</evidence>
<name>A0ABR3XTL5_9EURO</name>
<feature type="compositionally biased region" description="Low complexity" evidence="8">
    <location>
        <begin position="361"/>
        <end position="372"/>
    </location>
</feature>
<dbReference type="PANTHER" id="PTHR45339">
    <property type="entry name" value="HYBRID SIGNAL TRANSDUCTION HISTIDINE KINASE J"/>
    <property type="match status" value="1"/>
</dbReference>
<evidence type="ECO:0000313" key="12">
    <source>
        <dbReference type="Proteomes" id="UP001583193"/>
    </source>
</evidence>
<evidence type="ECO:0000256" key="2">
    <source>
        <dbReference type="ARBA" id="ARBA00022553"/>
    </source>
</evidence>
<evidence type="ECO:0000256" key="9">
    <source>
        <dbReference type="SAM" id="Phobius"/>
    </source>
</evidence>
<proteinExistence type="predicted"/>
<keyword evidence="3 9" id="KW-0812">Transmembrane</keyword>
<feature type="transmembrane region" description="Helical" evidence="9">
    <location>
        <begin position="166"/>
        <end position="187"/>
    </location>
</feature>
<feature type="compositionally biased region" description="Polar residues" evidence="8">
    <location>
        <begin position="1134"/>
        <end position="1150"/>
    </location>
</feature>
<keyword evidence="12" id="KW-1185">Reference proteome</keyword>
<keyword evidence="5" id="KW-0902">Two-component regulatory system</keyword>
<dbReference type="SUPFAM" id="SSF52172">
    <property type="entry name" value="CheY-like"/>
    <property type="match status" value="1"/>
</dbReference>
<dbReference type="Gene3D" id="3.40.50.2300">
    <property type="match status" value="1"/>
</dbReference>
<keyword evidence="2 7" id="KW-0597">Phosphoprotein</keyword>
<feature type="transmembrane region" description="Helical" evidence="9">
    <location>
        <begin position="75"/>
        <end position="93"/>
    </location>
</feature>
<evidence type="ECO:0000256" key="4">
    <source>
        <dbReference type="ARBA" id="ARBA00022989"/>
    </source>
</evidence>
<feature type="transmembrane region" description="Helical" evidence="9">
    <location>
        <begin position="100"/>
        <end position="123"/>
    </location>
</feature>
<feature type="domain" description="Response regulatory" evidence="10">
    <location>
        <begin position="885"/>
        <end position="1050"/>
    </location>
</feature>